<evidence type="ECO:0000313" key="2">
    <source>
        <dbReference type="EMBL" id="MBW0480712.1"/>
    </source>
</evidence>
<keyword evidence="3" id="KW-1185">Reference proteome</keyword>
<proteinExistence type="predicted"/>
<accession>A0A9Q3CBM8</accession>
<dbReference type="Proteomes" id="UP000765509">
    <property type="component" value="Unassembled WGS sequence"/>
</dbReference>
<sequence length="147" mass="17287">MSPVQPRDLGVPMNQPEDREGLSKTRIPGFKHHGDWQKTQGNNSQAPIFFPVQQTLQTRGFYRHQYISSAPPALKNLFQWSMKKKFNLNLNQEEVGEKFQKIFLKEISFKELMEITKGWDPKKKLKILWDRAVKIRENKATIKYIEG</sequence>
<dbReference type="EMBL" id="AVOT02006079">
    <property type="protein sequence ID" value="MBW0480712.1"/>
    <property type="molecule type" value="Genomic_DNA"/>
</dbReference>
<comment type="caution">
    <text evidence="2">The sequence shown here is derived from an EMBL/GenBank/DDBJ whole genome shotgun (WGS) entry which is preliminary data.</text>
</comment>
<protein>
    <submittedName>
        <fullName evidence="2">Uncharacterized protein</fullName>
    </submittedName>
</protein>
<reference evidence="2" key="1">
    <citation type="submission" date="2021-03" db="EMBL/GenBank/DDBJ databases">
        <title>Draft genome sequence of rust myrtle Austropuccinia psidii MF-1, a brazilian biotype.</title>
        <authorList>
            <person name="Quecine M.C."/>
            <person name="Pachon D.M.R."/>
            <person name="Bonatelli M.L."/>
            <person name="Correr F.H."/>
            <person name="Franceschini L.M."/>
            <person name="Leite T.F."/>
            <person name="Margarido G.R.A."/>
            <person name="Almeida C.A."/>
            <person name="Ferrarezi J.A."/>
            <person name="Labate C.A."/>
        </authorList>
    </citation>
    <scope>NUCLEOTIDE SEQUENCE</scope>
    <source>
        <strain evidence="2">MF-1</strain>
    </source>
</reference>
<gene>
    <name evidence="2" type="ORF">O181_020427</name>
</gene>
<dbReference type="AlphaFoldDB" id="A0A9Q3CBM8"/>
<name>A0A9Q3CBM8_9BASI</name>
<organism evidence="2 3">
    <name type="scientific">Austropuccinia psidii MF-1</name>
    <dbReference type="NCBI Taxonomy" id="1389203"/>
    <lineage>
        <taxon>Eukaryota</taxon>
        <taxon>Fungi</taxon>
        <taxon>Dikarya</taxon>
        <taxon>Basidiomycota</taxon>
        <taxon>Pucciniomycotina</taxon>
        <taxon>Pucciniomycetes</taxon>
        <taxon>Pucciniales</taxon>
        <taxon>Sphaerophragmiaceae</taxon>
        <taxon>Austropuccinia</taxon>
    </lineage>
</organism>
<feature type="region of interest" description="Disordered" evidence="1">
    <location>
        <begin position="1"/>
        <end position="37"/>
    </location>
</feature>
<evidence type="ECO:0000313" key="3">
    <source>
        <dbReference type="Proteomes" id="UP000765509"/>
    </source>
</evidence>
<evidence type="ECO:0000256" key="1">
    <source>
        <dbReference type="SAM" id="MobiDB-lite"/>
    </source>
</evidence>